<name>A0A699WS79_TANCI</name>
<dbReference type="AlphaFoldDB" id="A0A699WS79"/>
<comment type="caution">
    <text evidence="1">The sequence shown here is derived from an EMBL/GenBank/DDBJ whole genome shotgun (WGS) entry which is preliminary data.</text>
</comment>
<reference evidence="1" key="1">
    <citation type="journal article" date="2019" name="Sci. Rep.">
        <title>Draft genome of Tanacetum cinerariifolium, the natural source of mosquito coil.</title>
        <authorList>
            <person name="Yamashiro T."/>
            <person name="Shiraishi A."/>
            <person name="Satake H."/>
            <person name="Nakayama K."/>
        </authorList>
    </citation>
    <scope>NUCLEOTIDE SEQUENCE</scope>
</reference>
<evidence type="ECO:0000313" key="1">
    <source>
        <dbReference type="EMBL" id="GFD50347.1"/>
    </source>
</evidence>
<gene>
    <name evidence="1" type="ORF">Tci_922316</name>
</gene>
<proteinExistence type="predicted"/>
<organism evidence="1">
    <name type="scientific">Tanacetum cinerariifolium</name>
    <name type="common">Dalmatian daisy</name>
    <name type="synonym">Chrysanthemum cinerariifolium</name>
    <dbReference type="NCBI Taxonomy" id="118510"/>
    <lineage>
        <taxon>Eukaryota</taxon>
        <taxon>Viridiplantae</taxon>
        <taxon>Streptophyta</taxon>
        <taxon>Embryophyta</taxon>
        <taxon>Tracheophyta</taxon>
        <taxon>Spermatophyta</taxon>
        <taxon>Magnoliopsida</taxon>
        <taxon>eudicotyledons</taxon>
        <taxon>Gunneridae</taxon>
        <taxon>Pentapetalae</taxon>
        <taxon>asterids</taxon>
        <taxon>campanulids</taxon>
        <taxon>Asterales</taxon>
        <taxon>Asteraceae</taxon>
        <taxon>Asteroideae</taxon>
        <taxon>Anthemideae</taxon>
        <taxon>Anthemidinae</taxon>
        <taxon>Tanacetum</taxon>
    </lineage>
</organism>
<protein>
    <submittedName>
        <fullName evidence="1">Uncharacterized protein</fullName>
    </submittedName>
</protein>
<feature type="non-terminal residue" evidence="1">
    <location>
        <position position="1"/>
    </location>
</feature>
<sequence>RLVVEVADYAYDAAPVELLAHGVRYAQASHQGLVDEDGGAVGAELRRKAAACYQVQAHRFHQVVVDQHRGYRQAPAPPAHLLHVAPP</sequence>
<accession>A0A699WS79</accession>
<dbReference type="EMBL" id="BKCJ011756285">
    <property type="protein sequence ID" value="GFD50347.1"/>
    <property type="molecule type" value="Genomic_DNA"/>
</dbReference>